<evidence type="ECO:0000256" key="1">
    <source>
        <dbReference type="ARBA" id="ARBA00022737"/>
    </source>
</evidence>
<dbReference type="PROSITE" id="PS51257">
    <property type="entry name" value="PROKAR_LIPOPROTEIN"/>
    <property type="match status" value="1"/>
</dbReference>
<evidence type="ECO:0000256" key="2">
    <source>
        <dbReference type="RuleBase" id="RU000507"/>
    </source>
</evidence>
<dbReference type="PROSITE" id="PS50206">
    <property type="entry name" value="RHODANESE_3"/>
    <property type="match status" value="2"/>
</dbReference>
<dbReference type="Proteomes" id="UP001150924">
    <property type="component" value="Unassembled WGS sequence"/>
</dbReference>
<protein>
    <recommendedName>
        <fullName evidence="2">Sulfurtransferase</fullName>
    </recommendedName>
</protein>
<sequence length="286" mass="30894">MMRAWSIAWLCVAGGCRPEAIAEASRAPVGVVAVDALLRAPADPERVIVDVRPADAYAGGHIPGALHLDVKQLRAEVDGVPEQLAPRAAIEAAMAGLGVELGDEVVVVDERSSPPAARVVWTLRWFGHAADKVRMLDGGHAAWVAAGGTQTSEVPTVAVGEGPRLGEEQRRLGVDAAWIAARLQDPAVLLLDVRSDDEWKAGRIPGAWHVPWQSAVTEDGRLEELPTLRELYARALERETVVVYCKSGMRASLTWLVLQVLGHADARLYDGSWNEWGARPDLPKEK</sequence>
<evidence type="ECO:0000259" key="3">
    <source>
        <dbReference type="PROSITE" id="PS50206"/>
    </source>
</evidence>
<evidence type="ECO:0000313" key="5">
    <source>
        <dbReference type="Proteomes" id="UP001150924"/>
    </source>
</evidence>
<dbReference type="CDD" id="cd01448">
    <property type="entry name" value="TST_Repeat_1"/>
    <property type="match status" value="1"/>
</dbReference>
<name>A0A9X3ETR6_9BACT</name>
<dbReference type="InterPro" id="IPR001763">
    <property type="entry name" value="Rhodanese-like_dom"/>
</dbReference>
<proteinExistence type="predicted"/>
<dbReference type="GO" id="GO:0004792">
    <property type="term" value="F:thiosulfate-cyanide sulfurtransferase activity"/>
    <property type="evidence" value="ECO:0007669"/>
    <property type="project" value="InterPro"/>
</dbReference>
<dbReference type="Pfam" id="PF00581">
    <property type="entry name" value="Rhodanese"/>
    <property type="match status" value="2"/>
</dbReference>
<keyword evidence="2" id="KW-0808">Transferase</keyword>
<keyword evidence="1" id="KW-0677">Repeat</keyword>
<dbReference type="SMART" id="SM00450">
    <property type="entry name" value="RHOD"/>
    <property type="match status" value="2"/>
</dbReference>
<dbReference type="PANTHER" id="PTHR43855:SF1">
    <property type="entry name" value="THIOSULFATE SULFURTRANSFERASE"/>
    <property type="match status" value="1"/>
</dbReference>
<evidence type="ECO:0000313" key="4">
    <source>
        <dbReference type="EMBL" id="MCY1009294.1"/>
    </source>
</evidence>
<keyword evidence="5" id="KW-1185">Reference proteome</keyword>
<reference evidence="4" key="1">
    <citation type="submission" date="2022-11" db="EMBL/GenBank/DDBJ databases">
        <title>Minimal conservation of predation-associated metabolite biosynthetic gene clusters underscores biosynthetic potential of Myxococcota including descriptions for ten novel species: Archangium lansinium sp. nov., Myxococcus landrumus sp. nov., Nannocystis bai.</title>
        <authorList>
            <person name="Ahearne A."/>
            <person name="Stevens C."/>
            <person name="Phillips K."/>
        </authorList>
    </citation>
    <scope>NUCLEOTIDE SEQUENCE</scope>
    <source>
        <strain evidence="4">Na p29</strain>
    </source>
</reference>
<dbReference type="RefSeq" id="WP_267771951.1">
    <property type="nucleotide sequence ID" value="NZ_JAPNKE010000002.1"/>
</dbReference>
<dbReference type="SUPFAM" id="SSF52821">
    <property type="entry name" value="Rhodanese/Cell cycle control phosphatase"/>
    <property type="match status" value="2"/>
</dbReference>
<gene>
    <name evidence="4" type="ORF">OV079_27770</name>
</gene>
<organism evidence="4 5">
    <name type="scientific">Nannocystis pusilla</name>
    <dbReference type="NCBI Taxonomy" id="889268"/>
    <lineage>
        <taxon>Bacteria</taxon>
        <taxon>Pseudomonadati</taxon>
        <taxon>Myxococcota</taxon>
        <taxon>Polyangia</taxon>
        <taxon>Nannocystales</taxon>
        <taxon>Nannocystaceae</taxon>
        <taxon>Nannocystis</taxon>
    </lineage>
</organism>
<dbReference type="EMBL" id="JAPNKE010000002">
    <property type="protein sequence ID" value="MCY1009294.1"/>
    <property type="molecule type" value="Genomic_DNA"/>
</dbReference>
<dbReference type="Gene3D" id="3.40.250.10">
    <property type="entry name" value="Rhodanese-like domain"/>
    <property type="match status" value="2"/>
</dbReference>
<dbReference type="InterPro" id="IPR051126">
    <property type="entry name" value="Thiosulfate_sulfurtransferase"/>
</dbReference>
<dbReference type="InterPro" id="IPR001307">
    <property type="entry name" value="Thiosulphate_STrfase_CS"/>
</dbReference>
<dbReference type="PANTHER" id="PTHR43855">
    <property type="entry name" value="THIOSULFATE SULFURTRANSFERASE"/>
    <property type="match status" value="1"/>
</dbReference>
<dbReference type="CDD" id="cd01449">
    <property type="entry name" value="TST_Repeat_2"/>
    <property type="match status" value="1"/>
</dbReference>
<dbReference type="AlphaFoldDB" id="A0A9X3ETR6"/>
<feature type="domain" description="Rhodanese" evidence="3">
    <location>
        <begin position="42"/>
        <end position="152"/>
    </location>
</feature>
<comment type="caution">
    <text evidence="4">The sequence shown here is derived from an EMBL/GenBank/DDBJ whole genome shotgun (WGS) entry which is preliminary data.</text>
</comment>
<dbReference type="PROSITE" id="PS00683">
    <property type="entry name" value="RHODANESE_2"/>
    <property type="match status" value="1"/>
</dbReference>
<accession>A0A9X3ETR6</accession>
<dbReference type="InterPro" id="IPR036873">
    <property type="entry name" value="Rhodanese-like_dom_sf"/>
</dbReference>
<feature type="domain" description="Rhodanese" evidence="3">
    <location>
        <begin position="184"/>
        <end position="285"/>
    </location>
</feature>
<dbReference type="PROSITE" id="PS00380">
    <property type="entry name" value="RHODANESE_1"/>
    <property type="match status" value="1"/>
</dbReference>